<dbReference type="Gene3D" id="1.10.760.10">
    <property type="entry name" value="Cytochrome c-like domain"/>
    <property type="match status" value="2"/>
</dbReference>
<dbReference type="PANTHER" id="PTHR33751:SF9">
    <property type="entry name" value="CYTOCHROME C4"/>
    <property type="match status" value="1"/>
</dbReference>
<evidence type="ECO:0000313" key="12">
    <source>
        <dbReference type="EMBL" id="SMB91688.1"/>
    </source>
</evidence>
<keyword evidence="4 9" id="KW-0479">Metal-binding</keyword>
<evidence type="ECO:0000256" key="4">
    <source>
        <dbReference type="ARBA" id="ARBA00022723"/>
    </source>
</evidence>
<evidence type="ECO:0000256" key="7">
    <source>
        <dbReference type="ARBA" id="ARBA00023004"/>
    </source>
</evidence>
<keyword evidence="3 8" id="KW-0349">Heme</keyword>
<dbReference type="RefSeq" id="WP_084048753.1">
    <property type="nucleotide sequence ID" value="NZ_FWWU01000009.1"/>
</dbReference>
<feature type="chain" id="PRO_5013117027" evidence="10">
    <location>
        <begin position="24"/>
        <end position="229"/>
    </location>
</feature>
<dbReference type="InterPro" id="IPR050597">
    <property type="entry name" value="Cytochrome_c_Oxidase_Subunit"/>
</dbReference>
<name>A0A1W1VE92_9DEIO</name>
<evidence type="ECO:0000256" key="5">
    <source>
        <dbReference type="ARBA" id="ARBA00022764"/>
    </source>
</evidence>
<protein>
    <submittedName>
        <fullName evidence="12">Cytochrome c553</fullName>
    </submittedName>
</protein>
<dbReference type="PIRSF" id="PIRSF000005">
    <property type="entry name" value="Cytochrome_c4"/>
    <property type="match status" value="1"/>
</dbReference>
<dbReference type="PROSITE" id="PS51007">
    <property type="entry name" value="CYTC"/>
    <property type="match status" value="2"/>
</dbReference>
<feature type="binding site" description="axial binding residue" evidence="9">
    <location>
        <position position="102"/>
    </location>
    <ligand>
        <name>heme c</name>
        <dbReference type="ChEBI" id="CHEBI:61717"/>
        <label>1</label>
    </ligand>
    <ligandPart>
        <name>Fe</name>
        <dbReference type="ChEBI" id="CHEBI:18248"/>
    </ligandPart>
</feature>
<evidence type="ECO:0000256" key="6">
    <source>
        <dbReference type="ARBA" id="ARBA00022982"/>
    </source>
</evidence>
<feature type="binding site" description="covalent" evidence="8">
    <location>
        <position position="62"/>
    </location>
    <ligand>
        <name>heme c</name>
        <dbReference type="ChEBI" id="CHEBI:61717"/>
        <label>1</label>
    </ligand>
</feature>
<keyword evidence="13" id="KW-1185">Reference proteome</keyword>
<evidence type="ECO:0000256" key="8">
    <source>
        <dbReference type="PIRSR" id="PIRSR000005-1"/>
    </source>
</evidence>
<comment type="subcellular location">
    <subcellularLocation>
        <location evidence="1">Periplasm</location>
    </subcellularLocation>
</comment>
<dbReference type="InterPro" id="IPR009056">
    <property type="entry name" value="Cyt_c-like_dom"/>
</dbReference>
<evidence type="ECO:0000313" key="13">
    <source>
        <dbReference type="Proteomes" id="UP000192582"/>
    </source>
</evidence>
<dbReference type="STRING" id="695939.SAMN00790413_01246"/>
<keyword evidence="6" id="KW-0249">Electron transport</keyword>
<dbReference type="GO" id="GO:0005506">
    <property type="term" value="F:iron ion binding"/>
    <property type="evidence" value="ECO:0007669"/>
    <property type="project" value="InterPro"/>
</dbReference>
<feature type="binding site" description="covalent" evidence="8">
    <location>
        <position position="157"/>
    </location>
    <ligand>
        <name>heme c</name>
        <dbReference type="ChEBI" id="CHEBI:61717"/>
        <label>2</label>
    </ligand>
</feature>
<evidence type="ECO:0000256" key="10">
    <source>
        <dbReference type="SAM" id="SignalP"/>
    </source>
</evidence>
<keyword evidence="10" id="KW-0732">Signal</keyword>
<dbReference type="Pfam" id="PF00034">
    <property type="entry name" value="Cytochrom_C"/>
    <property type="match status" value="2"/>
</dbReference>
<reference evidence="12 13" key="1">
    <citation type="submission" date="2017-04" db="EMBL/GenBank/DDBJ databases">
        <authorList>
            <person name="Afonso C.L."/>
            <person name="Miller P.J."/>
            <person name="Scott M.A."/>
            <person name="Spackman E."/>
            <person name="Goraichik I."/>
            <person name="Dimitrov K.M."/>
            <person name="Suarez D.L."/>
            <person name="Swayne D.E."/>
        </authorList>
    </citation>
    <scope>NUCLEOTIDE SEQUENCE [LARGE SCALE GENOMIC DNA]</scope>
    <source>
        <strain evidence="12 13">KR-140</strain>
    </source>
</reference>
<evidence type="ECO:0000256" key="2">
    <source>
        <dbReference type="ARBA" id="ARBA00022448"/>
    </source>
</evidence>
<dbReference type="GO" id="GO:0042597">
    <property type="term" value="C:periplasmic space"/>
    <property type="evidence" value="ECO:0007669"/>
    <property type="project" value="UniProtKB-SubCell"/>
</dbReference>
<dbReference type="Proteomes" id="UP000192582">
    <property type="component" value="Unassembled WGS sequence"/>
</dbReference>
<keyword evidence="2" id="KW-0813">Transport</keyword>
<feature type="binding site" description="axial binding residue" evidence="9">
    <location>
        <position position="161"/>
    </location>
    <ligand>
        <name>heme c</name>
        <dbReference type="ChEBI" id="CHEBI:61717"/>
        <label>2</label>
    </ligand>
    <ligandPart>
        <name>Fe</name>
        <dbReference type="ChEBI" id="CHEBI:18248"/>
    </ligandPart>
</feature>
<gene>
    <name evidence="12" type="ORF">SAMN00790413_01246</name>
</gene>
<evidence type="ECO:0000256" key="9">
    <source>
        <dbReference type="PIRSR" id="PIRSR000005-2"/>
    </source>
</evidence>
<feature type="binding site" description="axial binding residue" evidence="9">
    <location>
        <position position="63"/>
    </location>
    <ligand>
        <name>heme c</name>
        <dbReference type="ChEBI" id="CHEBI:61717"/>
        <label>1</label>
    </ligand>
    <ligandPart>
        <name>Fe</name>
        <dbReference type="ChEBI" id="CHEBI:18248"/>
    </ligandPart>
</feature>
<evidence type="ECO:0000256" key="3">
    <source>
        <dbReference type="ARBA" id="ARBA00022617"/>
    </source>
</evidence>
<sequence length="229" mass="23798">MKRTVRRSLWFLALPALAAPVLAAVTQGGPSGAKAGGNPFELKFSAPSAAHGQALSATCQGCHGAGGVSTNPDTPRLAGQGAGYIRFQLTAFRAKIRPSPVMQRVASHLRDQDIADLAAYFAARPVGTAWKTEDAALRAQGQALFQGGDAKRNVIACAICHGPDGRGEDRLGVASVTNQSPGYALGVLHEFKGAPSFGGIIHPEAMRIALQPLSEADLRAVAAYLSSMK</sequence>
<keyword evidence="7 9" id="KW-0408">Iron</keyword>
<dbReference type="AlphaFoldDB" id="A0A1W1VE92"/>
<keyword evidence="5" id="KW-0574">Periplasm</keyword>
<dbReference type="GO" id="GO:0009055">
    <property type="term" value="F:electron transfer activity"/>
    <property type="evidence" value="ECO:0007669"/>
    <property type="project" value="InterPro"/>
</dbReference>
<proteinExistence type="predicted"/>
<evidence type="ECO:0000256" key="1">
    <source>
        <dbReference type="ARBA" id="ARBA00004418"/>
    </source>
</evidence>
<dbReference type="OrthoDB" id="9773456at2"/>
<feature type="binding site" description="axial binding residue" evidence="9">
    <location>
        <position position="206"/>
    </location>
    <ligand>
        <name>heme c</name>
        <dbReference type="ChEBI" id="CHEBI:61717"/>
        <label>2</label>
    </ligand>
    <ligandPart>
        <name>Fe</name>
        <dbReference type="ChEBI" id="CHEBI:18248"/>
    </ligandPart>
</feature>
<dbReference type="InterPro" id="IPR036909">
    <property type="entry name" value="Cyt_c-like_dom_sf"/>
</dbReference>
<dbReference type="EMBL" id="FWWU01000009">
    <property type="protein sequence ID" value="SMB91688.1"/>
    <property type="molecule type" value="Genomic_DNA"/>
</dbReference>
<dbReference type="PANTHER" id="PTHR33751">
    <property type="entry name" value="CBB3-TYPE CYTOCHROME C OXIDASE SUBUNIT FIXP"/>
    <property type="match status" value="1"/>
</dbReference>
<comment type="PTM">
    <text evidence="8">Binds 2 heme c groups covalently per subunit.</text>
</comment>
<organism evidence="12 13">
    <name type="scientific">Deinococcus hopiensis KR-140</name>
    <dbReference type="NCBI Taxonomy" id="695939"/>
    <lineage>
        <taxon>Bacteria</taxon>
        <taxon>Thermotogati</taxon>
        <taxon>Deinococcota</taxon>
        <taxon>Deinococci</taxon>
        <taxon>Deinococcales</taxon>
        <taxon>Deinococcaceae</taxon>
        <taxon>Deinococcus</taxon>
    </lineage>
</organism>
<feature type="domain" description="Cytochrome c" evidence="11">
    <location>
        <begin position="136"/>
        <end position="229"/>
    </location>
</feature>
<feature type="binding site" description="covalent" evidence="8">
    <location>
        <position position="59"/>
    </location>
    <ligand>
        <name>heme c</name>
        <dbReference type="ChEBI" id="CHEBI:61717"/>
        <label>1</label>
    </ligand>
</feature>
<feature type="signal peptide" evidence="10">
    <location>
        <begin position="1"/>
        <end position="23"/>
    </location>
</feature>
<dbReference type="GO" id="GO:0020037">
    <property type="term" value="F:heme binding"/>
    <property type="evidence" value="ECO:0007669"/>
    <property type="project" value="InterPro"/>
</dbReference>
<feature type="domain" description="Cytochrome c" evidence="11">
    <location>
        <begin position="47"/>
        <end position="125"/>
    </location>
</feature>
<dbReference type="InterPro" id="IPR024167">
    <property type="entry name" value="Cytochrome_c4-like"/>
</dbReference>
<feature type="binding site" description="covalent" evidence="8">
    <location>
        <position position="160"/>
    </location>
    <ligand>
        <name>heme c</name>
        <dbReference type="ChEBI" id="CHEBI:61717"/>
        <label>2</label>
    </ligand>
</feature>
<evidence type="ECO:0000259" key="11">
    <source>
        <dbReference type="PROSITE" id="PS51007"/>
    </source>
</evidence>
<accession>A0A1W1VE92</accession>
<dbReference type="SUPFAM" id="SSF46626">
    <property type="entry name" value="Cytochrome c"/>
    <property type="match status" value="2"/>
</dbReference>